<keyword evidence="4" id="KW-0808">Transferase</keyword>
<dbReference type="GO" id="GO:0140664">
    <property type="term" value="F:ATP-dependent DNA damage sensor activity"/>
    <property type="evidence" value="ECO:0007669"/>
    <property type="project" value="InterPro"/>
</dbReference>
<comment type="similarity">
    <text evidence="1">Belongs to the DNA mismatch repair MutL/HexB family.</text>
</comment>
<dbReference type="InterPro" id="IPR014721">
    <property type="entry name" value="Ribsml_uS5_D2-typ_fold_subgr"/>
</dbReference>
<gene>
    <name evidence="4" type="ORF">B0T21DRAFT_383625</name>
</gene>
<dbReference type="SMART" id="SM01340">
    <property type="entry name" value="DNA_mis_repair"/>
    <property type="match status" value="1"/>
</dbReference>
<reference evidence="4" key="1">
    <citation type="submission" date="2023-06" db="EMBL/GenBank/DDBJ databases">
        <title>Genome-scale phylogeny and comparative genomics of the fungal order Sordariales.</title>
        <authorList>
            <consortium name="Lawrence Berkeley National Laboratory"/>
            <person name="Hensen N."/>
            <person name="Bonometti L."/>
            <person name="Westerberg I."/>
            <person name="Brannstrom I.O."/>
            <person name="Guillou S."/>
            <person name="Cros-Aarteil S."/>
            <person name="Calhoun S."/>
            <person name="Haridas S."/>
            <person name="Kuo A."/>
            <person name="Mondo S."/>
            <person name="Pangilinan J."/>
            <person name="Riley R."/>
            <person name="Labutti K."/>
            <person name="Andreopoulos B."/>
            <person name="Lipzen A."/>
            <person name="Chen C."/>
            <person name="Yanf M."/>
            <person name="Daum C."/>
            <person name="Ng V."/>
            <person name="Clum A."/>
            <person name="Steindorff A."/>
            <person name="Ohm R."/>
            <person name="Martin F."/>
            <person name="Silar P."/>
            <person name="Natvig D."/>
            <person name="Lalanne C."/>
            <person name="Gautier V."/>
            <person name="Ament-Velasquez S.L."/>
            <person name="Kruys A."/>
            <person name="Hutchinson M.I."/>
            <person name="Powell A.J."/>
            <person name="Barry K."/>
            <person name="Miller A.N."/>
            <person name="Grigoriev I.V."/>
            <person name="Debuchy R."/>
            <person name="Gladieux P."/>
            <person name="Thoren M.H."/>
            <person name="Johannesson H."/>
        </authorList>
    </citation>
    <scope>NUCLEOTIDE SEQUENCE</scope>
    <source>
        <strain evidence="4">CBS 540.89</strain>
    </source>
</reference>
<accession>A0AA40BNX4</accession>
<dbReference type="GO" id="GO:0016301">
    <property type="term" value="F:kinase activity"/>
    <property type="evidence" value="ECO:0007669"/>
    <property type="project" value="UniProtKB-KW"/>
</dbReference>
<keyword evidence="4" id="KW-0418">Kinase</keyword>
<dbReference type="Gene3D" id="3.30.230.10">
    <property type="match status" value="1"/>
</dbReference>
<dbReference type="GO" id="GO:0006298">
    <property type="term" value="P:mismatch repair"/>
    <property type="evidence" value="ECO:0007669"/>
    <property type="project" value="InterPro"/>
</dbReference>
<dbReference type="GO" id="GO:0030983">
    <property type="term" value="F:mismatched DNA binding"/>
    <property type="evidence" value="ECO:0007669"/>
    <property type="project" value="InterPro"/>
</dbReference>
<dbReference type="GO" id="GO:0005524">
    <property type="term" value="F:ATP binding"/>
    <property type="evidence" value="ECO:0007669"/>
    <property type="project" value="InterPro"/>
</dbReference>
<dbReference type="SUPFAM" id="SSF54211">
    <property type="entry name" value="Ribosomal protein S5 domain 2-like"/>
    <property type="match status" value="1"/>
</dbReference>
<name>A0AA40BNX4_9PEZI</name>
<evidence type="ECO:0000313" key="4">
    <source>
        <dbReference type="EMBL" id="KAK0737699.1"/>
    </source>
</evidence>
<sequence>MPITPLPIDTSRRIGSSLNITSAAIVLKELVDNALDSGAQWVHINVSPNTVDKIEVKDNGSGIPSVDFDALGRPSHTSKLNSFEALDKIGGRSLGFRGTALASINNLANVQVVTRAGDETPQIVRLACKGGVEFQSVHAAEQGTIVTVTNVFSNYPVRERIAKKPAQILRTLNKMRELVQAYALARHPLRIHFSVLQNPNQSLKISPRPEKDIMETVVQIFGVQKASQCFFRMWPYGVDPNTVLSEKDSGRRHLFEAILMRPDADYDRLPRGVFFSVDSRPISPTRGTGRKLAAAFRECLKKSGCPLASKGVPKDIFIRVNIRCAVGWYDVNIEPAKEDVLFLQEDRLIADFETFLRTVYPVVSDDPKQPAWITGLMYKKSTTQRDLTAHTLQATTQNMWRPIYIRYSQNEAEGPLMTK</sequence>
<dbReference type="SUPFAM" id="SSF55874">
    <property type="entry name" value="ATPase domain of HSP90 chaperone/DNA topoisomerase II/histidine kinase"/>
    <property type="match status" value="1"/>
</dbReference>
<keyword evidence="5" id="KW-1185">Reference proteome</keyword>
<dbReference type="GO" id="GO:0061982">
    <property type="term" value="P:meiosis I cell cycle process"/>
    <property type="evidence" value="ECO:0007669"/>
    <property type="project" value="UniProtKB-ARBA"/>
</dbReference>
<dbReference type="GO" id="GO:0016887">
    <property type="term" value="F:ATP hydrolysis activity"/>
    <property type="evidence" value="ECO:0007669"/>
    <property type="project" value="InterPro"/>
</dbReference>
<dbReference type="InterPro" id="IPR036890">
    <property type="entry name" value="HATPase_C_sf"/>
</dbReference>
<dbReference type="InterPro" id="IPR013507">
    <property type="entry name" value="DNA_mismatch_S5_2-like"/>
</dbReference>
<organism evidence="4 5">
    <name type="scientific">Apiosordaria backusii</name>
    <dbReference type="NCBI Taxonomy" id="314023"/>
    <lineage>
        <taxon>Eukaryota</taxon>
        <taxon>Fungi</taxon>
        <taxon>Dikarya</taxon>
        <taxon>Ascomycota</taxon>
        <taxon>Pezizomycotina</taxon>
        <taxon>Sordariomycetes</taxon>
        <taxon>Sordariomycetidae</taxon>
        <taxon>Sordariales</taxon>
        <taxon>Lasiosphaeriaceae</taxon>
        <taxon>Apiosordaria</taxon>
    </lineage>
</organism>
<dbReference type="Proteomes" id="UP001172159">
    <property type="component" value="Unassembled WGS sequence"/>
</dbReference>
<dbReference type="InterPro" id="IPR020568">
    <property type="entry name" value="Ribosomal_Su5_D2-typ_SF"/>
</dbReference>
<dbReference type="AlphaFoldDB" id="A0AA40BNX4"/>
<dbReference type="PANTHER" id="PTHR10073:SF41">
    <property type="entry name" value="MISMATCH REPAIR PROTEIN, PUTATIVE (AFU_ORTHOLOGUE AFUA_8G05820)-RELATED"/>
    <property type="match status" value="1"/>
</dbReference>
<evidence type="ECO:0000256" key="2">
    <source>
        <dbReference type="ARBA" id="ARBA00022763"/>
    </source>
</evidence>
<dbReference type="Pfam" id="PF13589">
    <property type="entry name" value="HATPase_c_3"/>
    <property type="match status" value="1"/>
</dbReference>
<evidence type="ECO:0000256" key="1">
    <source>
        <dbReference type="ARBA" id="ARBA00006082"/>
    </source>
</evidence>
<dbReference type="InterPro" id="IPR038973">
    <property type="entry name" value="MutL/Mlh/Pms-like"/>
</dbReference>
<evidence type="ECO:0000259" key="3">
    <source>
        <dbReference type="SMART" id="SM01340"/>
    </source>
</evidence>
<proteinExistence type="inferred from homology"/>
<dbReference type="EMBL" id="JAUKTV010000005">
    <property type="protein sequence ID" value="KAK0737699.1"/>
    <property type="molecule type" value="Genomic_DNA"/>
</dbReference>
<feature type="domain" description="DNA mismatch repair protein S5" evidence="3">
    <location>
        <begin position="217"/>
        <end position="357"/>
    </location>
</feature>
<protein>
    <submittedName>
        <fullName evidence="4">Histidine kinase-like ATPase</fullName>
    </submittedName>
</protein>
<dbReference type="Gene3D" id="3.30.565.10">
    <property type="entry name" value="Histidine kinase-like ATPase, C-terminal domain"/>
    <property type="match status" value="1"/>
</dbReference>
<evidence type="ECO:0000313" key="5">
    <source>
        <dbReference type="Proteomes" id="UP001172159"/>
    </source>
</evidence>
<dbReference type="GO" id="GO:0032389">
    <property type="term" value="C:MutLalpha complex"/>
    <property type="evidence" value="ECO:0007669"/>
    <property type="project" value="TreeGrafter"/>
</dbReference>
<dbReference type="PANTHER" id="PTHR10073">
    <property type="entry name" value="DNA MISMATCH REPAIR PROTEIN MLH, PMS, MUTL"/>
    <property type="match status" value="1"/>
</dbReference>
<comment type="caution">
    <text evidence="4">The sequence shown here is derived from an EMBL/GenBank/DDBJ whole genome shotgun (WGS) entry which is preliminary data.</text>
</comment>
<keyword evidence="2" id="KW-0227">DNA damage</keyword>